<dbReference type="InterPro" id="IPR014710">
    <property type="entry name" value="RmlC-like_jellyroll"/>
</dbReference>
<dbReference type="FunFam" id="1.10.10.10:FF:000019">
    <property type="entry name" value="Crp/Fnr family transcriptional regulator"/>
    <property type="match status" value="1"/>
</dbReference>
<dbReference type="GO" id="GO:0005829">
    <property type="term" value="C:cytosol"/>
    <property type="evidence" value="ECO:0007669"/>
    <property type="project" value="TreeGrafter"/>
</dbReference>
<keyword evidence="1" id="KW-0805">Transcription regulation</keyword>
<dbReference type="InterPro" id="IPR000595">
    <property type="entry name" value="cNMP-bd_dom"/>
</dbReference>
<reference evidence="6 7" key="1">
    <citation type="submission" date="2017-06" db="EMBL/GenBank/DDBJ databases">
        <authorList>
            <consortium name="Pathogen Informatics"/>
        </authorList>
    </citation>
    <scope>NUCLEOTIDE SEQUENCE [LARGE SCALE GENOMIC DNA]</scope>
    <source>
        <strain evidence="6 7">NCTC11865</strain>
    </source>
</reference>
<dbReference type="AlphaFoldDB" id="A0A239W548"/>
<dbReference type="InterPro" id="IPR036388">
    <property type="entry name" value="WH-like_DNA-bd_sf"/>
</dbReference>
<protein>
    <submittedName>
        <fullName evidence="6">Global nitrogen regulator</fullName>
    </submittedName>
</protein>
<dbReference type="PANTHER" id="PTHR24567">
    <property type="entry name" value="CRP FAMILY TRANSCRIPTIONAL REGULATORY PROTEIN"/>
    <property type="match status" value="1"/>
</dbReference>
<dbReference type="Pfam" id="PF00027">
    <property type="entry name" value="cNMP_binding"/>
    <property type="match status" value="1"/>
</dbReference>
<dbReference type="Gene3D" id="1.10.10.10">
    <property type="entry name" value="Winged helix-like DNA-binding domain superfamily/Winged helix DNA-binding domain"/>
    <property type="match status" value="1"/>
</dbReference>
<sequence length="251" mass="27245">MQPLCGTRAPEERNLSSMTNVVTTAVAQPFLSALGATSASKLLAFSEAIVCSRGTRLFEVGDPATDMYLVVEGKVKLTRQTPGDQRSMSRQSLLWLMGPGDAFGELSLVDGGTRSTTATTLTRASLLRIPGADLHGLVHSRHDVALALLGRLSERLRRTDDNTAHFVTGDVPSRLAWILLDLTDRFGEMDGTTGDIVVRHDLTQNEMAQAVGSSRETLNKALTDFSNRGWITARPKIVTVLDRERLEARAG</sequence>
<dbReference type="EMBL" id="LT906441">
    <property type="protein sequence ID" value="SNV29339.1"/>
    <property type="molecule type" value="Genomic_DNA"/>
</dbReference>
<dbReference type="CDD" id="cd00038">
    <property type="entry name" value="CAP_ED"/>
    <property type="match status" value="1"/>
</dbReference>
<evidence type="ECO:0000259" key="5">
    <source>
        <dbReference type="PROSITE" id="PS51063"/>
    </source>
</evidence>
<evidence type="ECO:0000256" key="1">
    <source>
        <dbReference type="ARBA" id="ARBA00023015"/>
    </source>
</evidence>
<evidence type="ECO:0000256" key="3">
    <source>
        <dbReference type="ARBA" id="ARBA00023163"/>
    </source>
</evidence>
<dbReference type="SUPFAM" id="SSF51206">
    <property type="entry name" value="cAMP-binding domain-like"/>
    <property type="match status" value="1"/>
</dbReference>
<dbReference type="SMART" id="SM00100">
    <property type="entry name" value="cNMP"/>
    <property type="match status" value="1"/>
</dbReference>
<name>A0A239W548_9ACTN</name>
<proteinExistence type="predicted"/>
<dbReference type="Proteomes" id="UP000215332">
    <property type="component" value="Chromosome 1"/>
</dbReference>
<feature type="domain" description="HTH crp-type" evidence="5">
    <location>
        <begin position="169"/>
        <end position="244"/>
    </location>
</feature>
<evidence type="ECO:0000256" key="2">
    <source>
        <dbReference type="ARBA" id="ARBA00023125"/>
    </source>
</evidence>
<dbReference type="KEGG" id="cgrn:4412665_00263"/>
<dbReference type="GO" id="GO:0003700">
    <property type="term" value="F:DNA-binding transcription factor activity"/>
    <property type="evidence" value="ECO:0007669"/>
    <property type="project" value="TreeGrafter"/>
</dbReference>
<dbReference type="PANTHER" id="PTHR24567:SF74">
    <property type="entry name" value="HTH-TYPE TRANSCRIPTIONAL REGULATOR ARCR"/>
    <property type="match status" value="1"/>
</dbReference>
<gene>
    <name evidence="6" type="primary">ntcA</name>
    <name evidence="6" type="ORF">SAMEA4412665_00263</name>
</gene>
<dbReference type="InterPro" id="IPR050397">
    <property type="entry name" value="Env_Response_Regulators"/>
</dbReference>
<dbReference type="eggNOG" id="COG0664">
    <property type="taxonomic scope" value="Bacteria"/>
</dbReference>
<keyword evidence="3" id="KW-0804">Transcription</keyword>
<evidence type="ECO:0000259" key="4">
    <source>
        <dbReference type="PROSITE" id="PS50042"/>
    </source>
</evidence>
<feature type="domain" description="Cyclic nucleotide-binding" evidence="4">
    <location>
        <begin position="30"/>
        <end position="155"/>
    </location>
</feature>
<dbReference type="InterPro" id="IPR012318">
    <property type="entry name" value="HTH_CRP"/>
</dbReference>
<dbReference type="PROSITE" id="PS50042">
    <property type="entry name" value="CNMP_BINDING_3"/>
    <property type="match status" value="1"/>
</dbReference>
<dbReference type="SMART" id="SM00419">
    <property type="entry name" value="HTH_CRP"/>
    <property type="match status" value="1"/>
</dbReference>
<accession>A0A239W548</accession>
<dbReference type="InterPro" id="IPR018490">
    <property type="entry name" value="cNMP-bd_dom_sf"/>
</dbReference>
<evidence type="ECO:0000313" key="6">
    <source>
        <dbReference type="EMBL" id="SNV29339.1"/>
    </source>
</evidence>
<dbReference type="Pfam" id="PF13545">
    <property type="entry name" value="HTH_Crp_2"/>
    <property type="match status" value="1"/>
</dbReference>
<dbReference type="SUPFAM" id="SSF46785">
    <property type="entry name" value="Winged helix' DNA-binding domain"/>
    <property type="match status" value="1"/>
</dbReference>
<dbReference type="Gene3D" id="2.60.120.10">
    <property type="entry name" value="Jelly Rolls"/>
    <property type="match status" value="1"/>
</dbReference>
<evidence type="ECO:0000313" key="7">
    <source>
        <dbReference type="Proteomes" id="UP000215332"/>
    </source>
</evidence>
<organism evidence="6 7">
    <name type="scientific">Cutibacterium granulosum</name>
    <dbReference type="NCBI Taxonomy" id="33011"/>
    <lineage>
        <taxon>Bacteria</taxon>
        <taxon>Bacillati</taxon>
        <taxon>Actinomycetota</taxon>
        <taxon>Actinomycetes</taxon>
        <taxon>Propionibacteriales</taxon>
        <taxon>Propionibacteriaceae</taxon>
        <taxon>Cutibacterium</taxon>
    </lineage>
</organism>
<dbReference type="InterPro" id="IPR036390">
    <property type="entry name" value="WH_DNA-bd_sf"/>
</dbReference>
<dbReference type="GO" id="GO:0003677">
    <property type="term" value="F:DNA binding"/>
    <property type="evidence" value="ECO:0007669"/>
    <property type="project" value="UniProtKB-KW"/>
</dbReference>
<keyword evidence="2" id="KW-0238">DNA-binding</keyword>
<dbReference type="PROSITE" id="PS51063">
    <property type="entry name" value="HTH_CRP_2"/>
    <property type="match status" value="1"/>
</dbReference>